<name>A0A7R9GAN3_9CRUS</name>
<dbReference type="EMBL" id="CAJPEX010000173">
    <property type="protein sequence ID" value="CAG0913943.1"/>
    <property type="molecule type" value="Genomic_DNA"/>
</dbReference>
<reference evidence="2" key="1">
    <citation type="submission" date="2020-11" db="EMBL/GenBank/DDBJ databases">
        <authorList>
            <person name="Tran Van P."/>
        </authorList>
    </citation>
    <scope>NUCLEOTIDE SEQUENCE</scope>
</reference>
<sequence length="108" mass="12358">MVNSVSRCPTPDELFLDEEVIPNDSEVYGPPSSMPWLPSPLSIKLVRPPTRDVFQMISNSFAMLIFLYVIYVIPLIASSDDDQTFRFDFDSHPYSSLYDQAYYTSSTM</sequence>
<dbReference type="Proteomes" id="UP000678499">
    <property type="component" value="Unassembled WGS sequence"/>
</dbReference>
<accession>A0A7R9GAN3</accession>
<evidence type="ECO:0000313" key="2">
    <source>
        <dbReference type="EMBL" id="CAD7273791.1"/>
    </source>
</evidence>
<keyword evidence="1" id="KW-1133">Transmembrane helix</keyword>
<proteinExistence type="predicted"/>
<protein>
    <recommendedName>
        <fullName evidence="4">Transmembrane protein</fullName>
    </recommendedName>
</protein>
<feature type="transmembrane region" description="Helical" evidence="1">
    <location>
        <begin position="56"/>
        <end position="77"/>
    </location>
</feature>
<organism evidence="2">
    <name type="scientific">Notodromas monacha</name>
    <dbReference type="NCBI Taxonomy" id="399045"/>
    <lineage>
        <taxon>Eukaryota</taxon>
        <taxon>Metazoa</taxon>
        <taxon>Ecdysozoa</taxon>
        <taxon>Arthropoda</taxon>
        <taxon>Crustacea</taxon>
        <taxon>Oligostraca</taxon>
        <taxon>Ostracoda</taxon>
        <taxon>Podocopa</taxon>
        <taxon>Podocopida</taxon>
        <taxon>Cypridocopina</taxon>
        <taxon>Cypridoidea</taxon>
        <taxon>Cyprididae</taxon>
        <taxon>Notodromas</taxon>
    </lineage>
</organism>
<evidence type="ECO:0008006" key="4">
    <source>
        <dbReference type="Google" id="ProtNLM"/>
    </source>
</evidence>
<dbReference type="AlphaFoldDB" id="A0A7R9GAN3"/>
<keyword evidence="3" id="KW-1185">Reference proteome</keyword>
<evidence type="ECO:0000313" key="3">
    <source>
        <dbReference type="Proteomes" id="UP000678499"/>
    </source>
</evidence>
<dbReference type="EMBL" id="OA882210">
    <property type="protein sequence ID" value="CAD7273791.1"/>
    <property type="molecule type" value="Genomic_DNA"/>
</dbReference>
<gene>
    <name evidence="2" type="ORF">NMOB1V02_LOCUS1661</name>
</gene>
<keyword evidence="1" id="KW-0812">Transmembrane</keyword>
<evidence type="ECO:0000256" key="1">
    <source>
        <dbReference type="SAM" id="Phobius"/>
    </source>
</evidence>
<keyword evidence="1" id="KW-0472">Membrane</keyword>